<evidence type="ECO:0000313" key="3">
    <source>
        <dbReference type="EMBL" id="GIQ84281.1"/>
    </source>
</evidence>
<keyword evidence="1" id="KW-0472">Membrane</keyword>
<evidence type="ECO:0000313" key="4">
    <source>
        <dbReference type="Proteomes" id="UP000265618"/>
    </source>
</evidence>
<organism evidence="3 4">
    <name type="scientific">Kipferlia bialata</name>
    <dbReference type="NCBI Taxonomy" id="797122"/>
    <lineage>
        <taxon>Eukaryota</taxon>
        <taxon>Metamonada</taxon>
        <taxon>Carpediemonas-like organisms</taxon>
        <taxon>Kipferlia</taxon>
    </lineage>
</organism>
<keyword evidence="1" id="KW-1133">Transmembrane helix</keyword>
<dbReference type="Proteomes" id="UP000265618">
    <property type="component" value="Unassembled WGS sequence"/>
</dbReference>
<proteinExistence type="predicted"/>
<dbReference type="InterPro" id="IPR013594">
    <property type="entry name" value="Dynein_heavy_tail"/>
</dbReference>
<dbReference type="AlphaFoldDB" id="A0A9K3GJA5"/>
<gene>
    <name evidence="3" type="ORF">KIPB_005742</name>
</gene>
<dbReference type="OrthoDB" id="286107at2759"/>
<name>A0A9K3GJA5_9EUKA</name>
<keyword evidence="1" id="KW-0812">Transmembrane</keyword>
<feature type="transmembrane region" description="Helical" evidence="1">
    <location>
        <begin position="354"/>
        <end position="374"/>
    </location>
</feature>
<comment type="caution">
    <text evidence="3">The sequence shown here is derived from an EMBL/GenBank/DDBJ whole genome shotgun (WGS) entry which is preliminary data.</text>
</comment>
<sequence>MSDKSADSGQHALRERLKTLVEGISKTLEAGEYVDSAVTDTLVSTLQQYKERTGGNDMLHALLNPDADSAQASMVHEEGAEAEDVEPVDYAAFFQYDRSVIATVDAFSQRCLDLVEICKDGTQFSWSHAFHCSKQALEAEGLIRVDAEANPDTEAEQERPPTGMASRANSRAAATRASNAGTYFLPRFPPAVNVKRSLVEVERSYRRLFDSLANVDYHILDVKVTRWHEDLSRYRRTIKDLDVFLENVIRSAFELSNSIQERVLLLESFSHIGVRRTIRQVNICLSLSIYIYLQTVRNALFGPPVNKRVLTAAKGYLTVPPARPFKSRVWQITLGSSAACTLLVLVLTLVTTKWWLVLLVPALLFLFALLLVALNIHRSVRPSEYPPCVPTNQDLRDFTRTSPLIQIGQDIWVKQNQLSFMETEFGCKMTVIRDGDSLVVISPVEIDPEVIQQIDELGTVRAVYSPSPIHTLFIQSAADAWPSADIFVPEIIFRRSDITLPERAIPM</sequence>
<evidence type="ECO:0000259" key="2">
    <source>
        <dbReference type="Pfam" id="PF08385"/>
    </source>
</evidence>
<dbReference type="Pfam" id="PF08385">
    <property type="entry name" value="DHC_N1"/>
    <property type="match status" value="1"/>
</dbReference>
<reference evidence="3 4" key="1">
    <citation type="journal article" date="2018" name="PLoS ONE">
        <title>The draft genome of Kipferlia bialata reveals reductive genome evolution in fornicate parasites.</title>
        <authorList>
            <person name="Tanifuji G."/>
            <person name="Takabayashi S."/>
            <person name="Kume K."/>
            <person name="Takagi M."/>
            <person name="Nakayama T."/>
            <person name="Kamikawa R."/>
            <person name="Inagaki Y."/>
            <person name="Hashimoto T."/>
        </authorList>
    </citation>
    <scope>NUCLEOTIDE SEQUENCE [LARGE SCALE GENOMIC DNA]</scope>
    <source>
        <strain evidence="3">NY0173</strain>
    </source>
</reference>
<feature type="transmembrane region" description="Helical" evidence="1">
    <location>
        <begin position="329"/>
        <end position="348"/>
    </location>
</feature>
<accession>A0A9K3GJA5</accession>
<keyword evidence="4" id="KW-1185">Reference proteome</keyword>
<evidence type="ECO:0000256" key="1">
    <source>
        <dbReference type="SAM" id="Phobius"/>
    </source>
</evidence>
<protein>
    <submittedName>
        <fullName evidence="3">Dynein heavy chain</fullName>
    </submittedName>
</protein>
<dbReference type="EMBL" id="BDIP01001378">
    <property type="protein sequence ID" value="GIQ84281.1"/>
    <property type="molecule type" value="Genomic_DNA"/>
</dbReference>
<feature type="domain" description="Dynein heavy chain tail" evidence="2">
    <location>
        <begin position="97"/>
        <end position="280"/>
    </location>
</feature>